<proteinExistence type="predicted"/>
<organism evidence="1 2">
    <name type="scientific">Romanomermis culicivorax</name>
    <name type="common">Nematode worm</name>
    <dbReference type="NCBI Taxonomy" id="13658"/>
    <lineage>
        <taxon>Eukaryota</taxon>
        <taxon>Metazoa</taxon>
        <taxon>Ecdysozoa</taxon>
        <taxon>Nematoda</taxon>
        <taxon>Enoplea</taxon>
        <taxon>Dorylaimia</taxon>
        <taxon>Mermithida</taxon>
        <taxon>Mermithoidea</taxon>
        <taxon>Mermithidae</taxon>
        <taxon>Romanomermis</taxon>
    </lineage>
</organism>
<protein>
    <submittedName>
        <fullName evidence="2">Uncharacterized protein</fullName>
    </submittedName>
</protein>
<keyword evidence="1" id="KW-1185">Reference proteome</keyword>
<dbReference type="Proteomes" id="UP000887565">
    <property type="component" value="Unplaced"/>
</dbReference>
<evidence type="ECO:0000313" key="1">
    <source>
        <dbReference type="Proteomes" id="UP000887565"/>
    </source>
</evidence>
<dbReference type="WBParaSite" id="nRc.2.0.1.t16400-RA">
    <property type="protein sequence ID" value="nRc.2.0.1.t16400-RA"/>
    <property type="gene ID" value="nRc.2.0.1.g16400"/>
</dbReference>
<evidence type="ECO:0000313" key="2">
    <source>
        <dbReference type="WBParaSite" id="nRc.2.0.1.t16400-RA"/>
    </source>
</evidence>
<reference evidence="2" key="1">
    <citation type="submission" date="2022-11" db="UniProtKB">
        <authorList>
            <consortium name="WormBaseParasite"/>
        </authorList>
    </citation>
    <scope>IDENTIFICATION</scope>
</reference>
<accession>A0A915IRA9</accession>
<name>A0A915IRA9_ROMCU</name>
<dbReference type="AlphaFoldDB" id="A0A915IRA9"/>
<sequence length="93" mass="10515">MLSTVFLLTSFHVQVNIPPFQAENEAKEAEEMLSKITNGSTKNLDEKELENLIVSRAKNRESFLDQLAAKYETKAKNKTKVADGKKTKTTKKK</sequence>